<dbReference type="CDD" id="cd07067">
    <property type="entry name" value="HP_PGM_like"/>
    <property type="match status" value="1"/>
</dbReference>
<evidence type="ECO:0000256" key="1">
    <source>
        <dbReference type="ARBA" id="ARBA00022801"/>
    </source>
</evidence>
<dbReference type="GO" id="GO:0005829">
    <property type="term" value="C:cytosol"/>
    <property type="evidence" value="ECO:0007669"/>
    <property type="project" value="TreeGrafter"/>
</dbReference>
<proteinExistence type="predicted"/>
<feature type="non-terminal residue" evidence="3">
    <location>
        <position position="78"/>
    </location>
</feature>
<dbReference type="PIRSF" id="PIRSF000709">
    <property type="entry name" value="6PFK_2-Ptase"/>
    <property type="match status" value="1"/>
</dbReference>
<evidence type="ECO:0000313" key="4">
    <source>
        <dbReference type="Proteomes" id="UP001285636"/>
    </source>
</evidence>
<dbReference type="SUPFAM" id="SSF53254">
    <property type="entry name" value="Phosphoglycerate mutase-like"/>
    <property type="match status" value="1"/>
</dbReference>
<dbReference type="GO" id="GO:0043456">
    <property type="term" value="P:regulation of pentose-phosphate shunt"/>
    <property type="evidence" value="ECO:0007669"/>
    <property type="project" value="TreeGrafter"/>
</dbReference>
<reference evidence="3" key="1">
    <citation type="submission" date="2023-10" db="EMBL/GenBank/DDBJ databases">
        <title>Screening of Alkalihalophilus pseudofirmusBZ-TG-HK211 and Its Alleviation of Salt Stress on Rapeseed Growth.</title>
        <authorList>
            <person name="Zhao B."/>
            <person name="Guo T."/>
        </authorList>
    </citation>
    <scope>NUCLEOTIDE SEQUENCE</scope>
    <source>
        <strain evidence="3">BZ-TG-HK211</strain>
    </source>
</reference>
<dbReference type="GO" id="GO:0004331">
    <property type="term" value="F:fructose-2,6-bisphosphate 2-phosphatase activity"/>
    <property type="evidence" value="ECO:0007669"/>
    <property type="project" value="TreeGrafter"/>
</dbReference>
<dbReference type="GO" id="GO:0045820">
    <property type="term" value="P:negative regulation of glycolytic process"/>
    <property type="evidence" value="ECO:0007669"/>
    <property type="project" value="TreeGrafter"/>
</dbReference>
<dbReference type="AlphaFoldDB" id="A0AAJ2U703"/>
<dbReference type="PANTHER" id="PTHR46517:SF1">
    <property type="entry name" value="FRUCTOSE-2,6-BISPHOSPHATASE TIGAR"/>
    <property type="match status" value="1"/>
</dbReference>
<accession>A0AAJ2U703</accession>
<comment type="caution">
    <text evidence="3">The sequence shown here is derived from an EMBL/GenBank/DDBJ whole genome shotgun (WGS) entry which is preliminary data.</text>
</comment>
<dbReference type="Gene3D" id="3.40.50.1240">
    <property type="entry name" value="Phosphoglycerate mutase-like"/>
    <property type="match status" value="1"/>
</dbReference>
<feature type="non-terminal residue" evidence="3">
    <location>
        <position position="1"/>
    </location>
</feature>
<dbReference type="EMBL" id="JAWJAY010001530">
    <property type="protein sequence ID" value="MDV2888482.1"/>
    <property type="molecule type" value="Genomic_DNA"/>
</dbReference>
<gene>
    <name evidence="3" type="ORF">RYX45_25305</name>
</gene>
<dbReference type="PANTHER" id="PTHR46517">
    <property type="entry name" value="FRUCTOSE-2,6-BISPHOSPHATASE TIGAR"/>
    <property type="match status" value="1"/>
</dbReference>
<sequence length="78" mass="8970">PLNAKGIQQAKESGQFLKHSDWDVIITSPLKRARRTAEIINESLNIPLVEMDDFKEKYFGDAEGMTLEERRVAFPNHQ</sequence>
<evidence type="ECO:0000256" key="2">
    <source>
        <dbReference type="PIRSR" id="PIRSR613078-2"/>
    </source>
</evidence>
<feature type="binding site" evidence="2">
    <location>
        <position position="32"/>
    </location>
    <ligand>
        <name>substrate</name>
    </ligand>
</feature>
<name>A0AAJ2U703_ALKPS</name>
<evidence type="ECO:0000313" key="3">
    <source>
        <dbReference type="EMBL" id="MDV2888482.1"/>
    </source>
</evidence>
<dbReference type="InterPro" id="IPR013078">
    <property type="entry name" value="His_Pase_superF_clade-1"/>
</dbReference>
<dbReference type="Proteomes" id="UP001285636">
    <property type="component" value="Unassembled WGS sequence"/>
</dbReference>
<organism evidence="3 4">
    <name type="scientific">Alkalihalophilus pseudofirmus</name>
    <name type="common">Bacillus pseudofirmus</name>
    <dbReference type="NCBI Taxonomy" id="79885"/>
    <lineage>
        <taxon>Bacteria</taxon>
        <taxon>Bacillati</taxon>
        <taxon>Bacillota</taxon>
        <taxon>Bacilli</taxon>
        <taxon>Bacillales</taxon>
        <taxon>Bacillaceae</taxon>
        <taxon>Alkalihalophilus</taxon>
    </lineage>
</organism>
<dbReference type="Pfam" id="PF00300">
    <property type="entry name" value="His_Phos_1"/>
    <property type="match status" value="1"/>
</dbReference>
<protein>
    <submittedName>
        <fullName evidence="3">Histidine phosphatase family protein</fullName>
        <ecNumber evidence="3">3.1.3.-</ecNumber>
    </submittedName>
</protein>
<dbReference type="EC" id="3.1.3.-" evidence="3"/>
<dbReference type="InterPro" id="IPR029033">
    <property type="entry name" value="His_PPase_superfam"/>
</dbReference>
<dbReference type="InterPro" id="IPR051695">
    <property type="entry name" value="Phosphoglycerate_Mutase"/>
</dbReference>
<dbReference type="RefSeq" id="WP_323468379.1">
    <property type="nucleotide sequence ID" value="NZ_JAWJAY010001530.1"/>
</dbReference>
<keyword evidence="1 3" id="KW-0378">Hydrolase</keyword>